<dbReference type="InterPro" id="IPR045864">
    <property type="entry name" value="aa-tRNA-synth_II/BPL/LPL"/>
</dbReference>
<dbReference type="KEGG" id="sng:SNE_A19150"/>
<evidence type="ECO:0000256" key="2">
    <source>
        <dbReference type="ARBA" id="ARBA00008653"/>
    </source>
</evidence>
<gene>
    <name evidence="15 20" type="primary">pheT</name>
    <name evidence="20" type="ordered locus">SNE_A19150</name>
</gene>
<dbReference type="PROSITE" id="PS51447">
    <property type="entry name" value="FDX_ACB"/>
    <property type="match status" value="1"/>
</dbReference>
<dbReference type="SUPFAM" id="SSF56037">
    <property type="entry name" value="PheT/TilS domain"/>
    <property type="match status" value="1"/>
</dbReference>
<evidence type="ECO:0000256" key="15">
    <source>
        <dbReference type="HAMAP-Rule" id="MF_00283"/>
    </source>
</evidence>
<dbReference type="GO" id="GO:0009328">
    <property type="term" value="C:phenylalanine-tRNA ligase complex"/>
    <property type="evidence" value="ECO:0007669"/>
    <property type="project" value="TreeGrafter"/>
</dbReference>
<feature type="binding site" evidence="15">
    <location>
        <position position="468"/>
    </location>
    <ligand>
        <name>Mg(2+)</name>
        <dbReference type="ChEBI" id="CHEBI:18420"/>
        <note>shared with alpha subunit</note>
    </ligand>
</feature>
<keyword evidence="7 15" id="KW-0479">Metal-binding</keyword>
<sequence>MLVPLSWLQDYIPLSHSPEELAEILTLAGLEVDKVEQTLFSFSNVVVGEVLKVEPHPSADKLKVAQVSDGAETFQVVCGDPSCQAGMRTAFAKLDAYLTDDEGKTFKIKKAKLRDVESFGMLCTEKELGLSDHHETIMQLPKDAPLGTDLREIFGDTIFEISLTPNLGHCMSMLGIARDLAAMIDSKAHRPSFQLEENSHEKTSDALSVEIKAPEACPRYSCRLIRNVKIALSPLWLKKRLEAAGVRSINNIVDVTNYIMLSCGQPMHAFDYEKIGGQKISVQLTEKETTLKTLDGEKRKIPEGILMIYDQTKPIAVAGVMGGAESEVQDQTRHILLEAADFNSSVVRRGSKGLNLRSESSSRFERGIDHEGVTKALDQAAYLIQKVAGGEIAEGMIDVIPKQRKEKKIKCRIHRVNEILGTTLSYSEIESFLHRLEMDVDTTDEEIFEVTIPSYRNDIHQEIDLIEEIARIYGYNNIDKGEGRVINSPIPHTPMYLVEQKMRTLLLREGLQEFLTCDLISPKLSELCLEKGSSDLKAIEVLHPSSVDQSILRTSLLPGLLQAVKHNFDRQTHDISAFEIGRVHFKLEEHFHERTSAALVMTGKRNPHYFEGKGAHVDFFDLKGILENVIVGFGIPMPTFSPSHLKSFHPGKQAALHVGSIRIGVCGEIHPERLETLDIDKPVLFAQLDLHDLFELQGGFTQMAPLPQFPDSDRDLTLTLKKEIPMEKVMKHLREFKSKLLKDFFLLDLYESDKIGADFKNITLRFTYRDDEKTVEQAQVEKEHERLVETLKNLS</sequence>
<dbReference type="NCBIfam" id="NF045760">
    <property type="entry name" value="YtpR"/>
    <property type="match status" value="1"/>
</dbReference>
<dbReference type="Pfam" id="PF03147">
    <property type="entry name" value="FDX-ACB"/>
    <property type="match status" value="1"/>
</dbReference>
<dbReference type="SUPFAM" id="SSF46955">
    <property type="entry name" value="Putative DNA-binding domain"/>
    <property type="match status" value="1"/>
</dbReference>
<dbReference type="GO" id="GO:0000287">
    <property type="term" value="F:magnesium ion binding"/>
    <property type="evidence" value="ECO:0007669"/>
    <property type="project" value="UniProtKB-UniRule"/>
</dbReference>
<dbReference type="InterPro" id="IPR005121">
    <property type="entry name" value="Fdx_antiC-bd"/>
</dbReference>
<evidence type="ECO:0000256" key="6">
    <source>
        <dbReference type="ARBA" id="ARBA00022598"/>
    </source>
</evidence>
<accession>F8L3E2</accession>
<dbReference type="Gene3D" id="3.30.56.10">
    <property type="match status" value="2"/>
</dbReference>
<feature type="binding site" evidence="15">
    <location>
        <position position="464"/>
    </location>
    <ligand>
        <name>Mg(2+)</name>
        <dbReference type="ChEBI" id="CHEBI:18420"/>
        <note>shared with alpha subunit</note>
    </ligand>
</feature>
<dbReference type="CDD" id="cd02796">
    <property type="entry name" value="tRNA_bind_bactPheRS"/>
    <property type="match status" value="1"/>
</dbReference>
<evidence type="ECO:0000256" key="11">
    <source>
        <dbReference type="ARBA" id="ARBA00022884"/>
    </source>
</evidence>
<protein>
    <recommendedName>
        <fullName evidence="15">Phenylalanine--tRNA ligase beta subunit</fullName>
        <ecNumber evidence="15">6.1.1.20</ecNumber>
    </recommendedName>
    <alternativeName>
        <fullName evidence="15">Phenylalanyl-tRNA synthetase beta subunit</fullName>
        <shortName evidence="15">PheRS</shortName>
    </alternativeName>
</protein>
<dbReference type="InterPro" id="IPR012340">
    <property type="entry name" value="NA-bd_OB-fold"/>
</dbReference>
<name>F8L3E2_SIMNZ</name>
<dbReference type="InterPro" id="IPR002547">
    <property type="entry name" value="tRNA-bd_dom"/>
</dbReference>
<dbReference type="HOGENOM" id="CLU_016891_0_0_0"/>
<comment type="similarity">
    <text evidence="2 15">Belongs to the phenylalanyl-tRNA synthetase beta subunit family. Type 1 subfamily.</text>
</comment>
<evidence type="ECO:0000256" key="8">
    <source>
        <dbReference type="ARBA" id="ARBA00022741"/>
    </source>
</evidence>
<dbReference type="PANTHER" id="PTHR10947:SF0">
    <property type="entry name" value="PHENYLALANINE--TRNA LIGASE BETA SUBUNIT"/>
    <property type="match status" value="1"/>
</dbReference>
<dbReference type="Pfam" id="PF17759">
    <property type="entry name" value="tRNA_synthFbeta"/>
    <property type="match status" value="1"/>
</dbReference>
<keyword evidence="8 15" id="KW-0547">Nucleotide-binding</keyword>
<dbReference type="Gene3D" id="2.40.50.140">
    <property type="entry name" value="Nucleic acid-binding proteins"/>
    <property type="match status" value="1"/>
</dbReference>
<dbReference type="PROSITE" id="PS51483">
    <property type="entry name" value="B5"/>
    <property type="match status" value="1"/>
</dbReference>
<dbReference type="eggNOG" id="COG0073">
    <property type="taxonomic scope" value="Bacteria"/>
</dbReference>
<evidence type="ECO:0000256" key="4">
    <source>
        <dbReference type="ARBA" id="ARBA00022490"/>
    </source>
</evidence>
<dbReference type="Gene3D" id="3.30.70.380">
    <property type="entry name" value="Ferrodoxin-fold anticodon-binding domain"/>
    <property type="match status" value="1"/>
</dbReference>
<dbReference type="FunFam" id="2.40.50.140:FF:000045">
    <property type="entry name" value="Phenylalanine--tRNA ligase beta subunit"/>
    <property type="match status" value="1"/>
</dbReference>
<dbReference type="PANTHER" id="PTHR10947">
    <property type="entry name" value="PHENYLALANYL-TRNA SYNTHETASE BETA CHAIN AND LEUCINE-RICH REPEAT-CONTAINING PROTEIN 47"/>
    <property type="match status" value="1"/>
</dbReference>
<dbReference type="GO" id="GO:0006432">
    <property type="term" value="P:phenylalanyl-tRNA aminoacylation"/>
    <property type="evidence" value="ECO:0007669"/>
    <property type="project" value="UniProtKB-UniRule"/>
</dbReference>
<evidence type="ECO:0000259" key="17">
    <source>
        <dbReference type="PROSITE" id="PS50886"/>
    </source>
</evidence>
<dbReference type="Pfam" id="PF03484">
    <property type="entry name" value="B5"/>
    <property type="match status" value="1"/>
</dbReference>
<evidence type="ECO:0000259" key="18">
    <source>
        <dbReference type="PROSITE" id="PS51447"/>
    </source>
</evidence>
<keyword evidence="21" id="KW-1185">Reference proteome</keyword>
<dbReference type="RefSeq" id="WP_013944258.1">
    <property type="nucleotide sequence ID" value="NC_015713.1"/>
</dbReference>
<dbReference type="NCBIfam" id="TIGR00472">
    <property type="entry name" value="pheT_bact"/>
    <property type="match status" value="1"/>
</dbReference>
<dbReference type="Pfam" id="PF01588">
    <property type="entry name" value="tRNA_bind"/>
    <property type="match status" value="1"/>
</dbReference>
<dbReference type="InterPro" id="IPR009061">
    <property type="entry name" value="DNA-bd_dom_put_sf"/>
</dbReference>
<dbReference type="InterPro" id="IPR036690">
    <property type="entry name" value="Fdx_antiC-bd_sf"/>
</dbReference>
<keyword evidence="11 16" id="KW-0694">RNA-binding</keyword>
<dbReference type="SUPFAM" id="SSF50249">
    <property type="entry name" value="Nucleic acid-binding proteins"/>
    <property type="match status" value="1"/>
</dbReference>
<comment type="subunit">
    <text evidence="3 15">Tetramer of two alpha and two beta subunits.</text>
</comment>
<dbReference type="InterPro" id="IPR005146">
    <property type="entry name" value="B3/B4_tRNA-bd"/>
</dbReference>
<feature type="binding site" evidence="15">
    <location>
        <position position="467"/>
    </location>
    <ligand>
        <name>Mg(2+)</name>
        <dbReference type="ChEBI" id="CHEBI:18420"/>
        <note>shared with alpha subunit</note>
    </ligand>
</feature>
<evidence type="ECO:0000256" key="5">
    <source>
        <dbReference type="ARBA" id="ARBA00022555"/>
    </source>
</evidence>
<evidence type="ECO:0000313" key="20">
    <source>
        <dbReference type="EMBL" id="CCB89792.1"/>
    </source>
</evidence>
<dbReference type="Pfam" id="PF03483">
    <property type="entry name" value="B3_4"/>
    <property type="match status" value="1"/>
</dbReference>
<feature type="domain" description="FDX-ACB" evidence="18">
    <location>
        <begin position="707"/>
        <end position="795"/>
    </location>
</feature>
<dbReference type="SUPFAM" id="SSF54991">
    <property type="entry name" value="Anticodon-binding domain of PheRS"/>
    <property type="match status" value="1"/>
</dbReference>
<comment type="cofactor">
    <cofactor evidence="15">
        <name>Mg(2+)</name>
        <dbReference type="ChEBI" id="CHEBI:18420"/>
    </cofactor>
    <text evidence="15">Binds 2 magnesium ions per tetramer.</text>
</comment>
<evidence type="ECO:0000256" key="3">
    <source>
        <dbReference type="ARBA" id="ARBA00011209"/>
    </source>
</evidence>
<feature type="domain" description="B5" evidence="19">
    <location>
        <begin position="404"/>
        <end position="480"/>
    </location>
</feature>
<keyword evidence="10 15" id="KW-0460">Magnesium</keyword>
<dbReference type="InterPro" id="IPR020825">
    <property type="entry name" value="Phe-tRNA_synthase-like_B3/B4"/>
</dbReference>
<keyword evidence="9 15" id="KW-0067">ATP-binding</keyword>
<evidence type="ECO:0000313" key="21">
    <source>
        <dbReference type="Proteomes" id="UP000000496"/>
    </source>
</evidence>
<reference evidence="20 21" key="1">
    <citation type="journal article" date="2011" name="Mol. Biol. Evol.">
        <title>Unity in variety--the pan-genome of the Chlamydiae.</title>
        <authorList>
            <person name="Collingro A."/>
            <person name="Tischler P."/>
            <person name="Weinmaier T."/>
            <person name="Penz T."/>
            <person name="Heinz E."/>
            <person name="Brunham R.C."/>
            <person name="Read T.D."/>
            <person name="Bavoil P.M."/>
            <person name="Sachse K."/>
            <person name="Kahane S."/>
            <person name="Friedman M.G."/>
            <person name="Rattei T."/>
            <person name="Myers G.S."/>
            <person name="Horn M."/>
        </authorList>
    </citation>
    <scope>NUCLEOTIDE SEQUENCE [LARGE SCALE GENOMIC DNA]</scope>
    <source>
        <strain evidence="21">ATCC VR-1471 / Z</strain>
    </source>
</reference>
<evidence type="ECO:0000256" key="12">
    <source>
        <dbReference type="ARBA" id="ARBA00022917"/>
    </source>
</evidence>
<dbReference type="SUPFAM" id="SSF55681">
    <property type="entry name" value="Class II aaRS and biotin synthetases"/>
    <property type="match status" value="1"/>
</dbReference>
<feature type="domain" description="TRNA-binding" evidence="17">
    <location>
        <begin position="39"/>
        <end position="151"/>
    </location>
</feature>
<dbReference type="InterPro" id="IPR004532">
    <property type="entry name" value="Phe-tRNA-ligase_IIc_bsu_bact"/>
</dbReference>
<evidence type="ECO:0000256" key="16">
    <source>
        <dbReference type="PROSITE-ProRule" id="PRU00209"/>
    </source>
</evidence>
<proteinExistence type="inferred from homology"/>
<dbReference type="InterPro" id="IPR041616">
    <property type="entry name" value="PheRS_beta_core"/>
</dbReference>
<evidence type="ECO:0000256" key="14">
    <source>
        <dbReference type="ARBA" id="ARBA00049255"/>
    </source>
</evidence>
<dbReference type="Proteomes" id="UP000000496">
    <property type="component" value="Chromosome gsn.131"/>
</dbReference>
<dbReference type="FunFam" id="3.50.40.10:FF:000001">
    <property type="entry name" value="Phenylalanine--tRNA ligase beta subunit"/>
    <property type="match status" value="1"/>
</dbReference>
<feature type="binding site" evidence="15">
    <location>
        <position position="458"/>
    </location>
    <ligand>
        <name>Mg(2+)</name>
        <dbReference type="ChEBI" id="CHEBI:18420"/>
        <note>shared with alpha subunit</note>
    </ligand>
</feature>
<dbReference type="Gene3D" id="3.50.40.10">
    <property type="entry name" value="Phenylalanyl-trna Synthetase, Chain B, domain 3"/>
    <property type="match status" value="1"/>
</dbReference>
<dbReference type="SMART" id="SM00873">
    <property type="entry name" value="B3_4"/>
    <property type="match status" value="1"/>
</dbReference>
<dbReference type="GO" id="GO:0000049">
    <property type="term" value="F:tRNA binding"/>
    <property type="evidence" value="ECO:0007669"/>
    <property type="project" value="UniProtKB-UniRule"/>
</dbReference>
<dbReference type="SMART" id="SM00874">
    <property type="entry name" value="B5"/>
    <property type="match status" value="1"/>
</dbReference>
<keyword evidence="12 15" id="KW-0648">Protein biosynthesis</keyword>
<dbReference type="CDD" id="cd00769">
    <property type="entry name" value="PheRS_beta_core"/>
    <property type="match status" value="1"/>
</dbReference>
<evidence type="ECO:0000256" key="7">
    <source>
        <dbReference type="ARBA" id="ARBA00022723"/>
    </source>
</evidence>
<dbReference type="FunFam" id="3.30.56.10:FF:000002">
    <property type="entry name" value="Phenylalanine--tRNA ligase beta subunit"/>
    <property type="match status" value="1"/>
</dbReference>
<comment type="subcellular location">
    <subcellularLocation>
        <location evidence="1 15">Cytoplasm</location>
    </subcellularLocation>
</comment>
<dbReference type="eggNOG" id="COG0072">
    <property type="taxonomic scope" value="Bacteria"/>
</dbReference>
<evidence type="ECO:0000259" key="19">
    <source>
        <dbReference type="PROSITE" id="PS51483"/>
    </source>
</evidence>
<dbReference type="SMART" id="SM00896">
    <property type="entry name" value="FDX-ACB"/>
    <property type="match status" value="1"/>
</dbReference>
<dbReference type="STRING" id="331113.SNE_A19150"/>
<dbReference type="HAMAP" id="MF_00283">
    <property type="entry name" value="Phe_tRNA_synth_beta1"/>
    <property type="match status" value="1"/>
</dbReference>
<dbReference type="InterPro" id="IPR045060">
    <property type="entry name" value="Phe-tRNA-ligase_IIc_bsu"/>
</dbReference>
<dbReference type="EC" id="6.1.1.20" evidence="15"/>
<comment type="catalytic activity">
    <reaction evidence="14 15">
        <text>tRNA(Phe) + L-phenylalanine + ATP = L-phenylalanyl-tRNA(Phe) + AMP + diphosphate + H(+)</text>
        <dbReference type="Rhea" id="RHEA:19413"/>
        <dbReference type="Rhea" id="RHEA-COMP:9668"/>
        <dbReference type="Rhea" id="RHEA-COMP:9699"/>
        <dbReference type="ChEBI" id="CHEBI:15378"/>
        <dbReference type="ChEBI" id="CHEBI:30616"/>
        <dbReference type="ChEBI" id="CHEBI:33019"/>
        <dbReference type="ChEBI" id="CHEBI:58095"/>
        <dbReference type="ChEBI" id="CHEBI:78442"/>
        <dbReference type="ChEBI" id="CHEBI:78531"/>
        <dbReference type="ChEBI" id="CHEBI:456215"/>
        <dbReference type="EC" id="6.1.1.20"/>
    </reaction>
</comment>
<keyword evidence="13 15" id="KW-0030">Aminoacyl-tRNA synthetase</keyword>
<dbReference type="PROSITE" id="PS50886">
    <property type="entry name" value="TRBD"/>
    <property type="match status" value="1"/>
</dbReference>
<dbReference type="GO" id="GO:0005524">
    <property type="term" value="F:ATP binding"/>
    <property type="evidence" value="ECO:0007669"/>
    <property type="project" value="UniProtKB-UniRule"/>
</dbReference>
<dbReference type="InterPro" id="IPR033714">
    <property type="entry name" value="tRNA_bind_bactPheRS"/>
</dbReference>
<keyword evidence="6 15" id="KW-0436">Ligase</keyword>
<dbReference type="GO" id="GO:0004826">
    <property type="term" value="F:phenylalanine-tRNA ligase activity"/>
    <property type="evidence" value="ECO:0007669"/>
    <property type="project" value="UniProtKB-UniRule"/>
</dbReference>
<keyword evidence="5 16" id="KW-0820">tRNA-binding</keyword>
<evidence type="ECO:0000256" key="9">
    <source>
        <dbReference type="ARBA" id="ARBA00022840"/>
    </source>
</evidence>
<dbReference type="AlphaFoldDB" id="F8L3E2"/>
<dbReference type="Gene3D" id="3.30.930.10">
    <property type="entry name" value="Bira Bifunctional Protein, Domain 2"/>
    <property type="match status" value="1"/>
</dbReference>
<evidence type="ECO:0000256" key="1">
    <source>
        <dbReference type="ARBA" id="ARBA00004496"/>
    </source>
</evidence>
<keyword evidence="4 15" id="KW-0963">Cytoplasm</keyword>
<evidence type="ECO:0000256" key="10">
    <source>
        <dbReference type="ARBA" id="ARBA00022842"/>
    </source>
</evidence>
<organism evidence="20 21">
    <name type="scientific">Simkania negevensis (strain ATCC VR-1471 / DSM 27360 / Z)</name>
    <dbReference type="NCBI Taxonomy" id="331113"/>
    <lineage>
        <taxon>Bacteria</taxon>
        <taxon>Pseudomonadati</taxon>
        <taxon>Chlamydiota</taxon>
        <taxon>Chlamydiia</taxon>
        <taxon>Parachlamydiales</taxon>
        <taxon>Simkaniaceae</taxon>
        <taxon>Simkania</taxon>
    </lineage>
</organism>
<evidence type="ECO:0000256" key="13">
    <source>
        <dbReference type="ARBA" id="ARBA00023146"/>
    </source>
</evidence>
<dbReference type="OrthoDB" id="9805455at2"/>
<dbReference type="InterPro" id="IPR005147">
    <property type="entry name" value="tRNA_synthase_B5-dom"/>
</dbReference>
<dbReference type="EMBL" id="FR872582">
    <property type="protein sequence ID" value="CCB89792.1"/>
    <property type="molecule type" value="Genomic_DNA"/>
</dbReference>